<dbReference type="SUPFAM" id="SSF51206">
    <property type="entry name" value="cAMP-binding domain-like"/>
    <property type="match status" value="2"/>
</dbReference>
<dbReference type="InterPro" id="IPR016035">
    <property type="entry name" value="Acyl_Trfase/lysoPLipase"/>
</dbReference>
<comment type="similarity">
    <text evidence="1 8">Belongs to the NTE family.</text>
</comment>
<protein>
    <recommendedName>
        <fullName evidence="3 8">Lysophospholipase NTE1</fullName>
        <ecNumber evidence="2 8">3.1.1.5</ecNumber>
    </recommendedName>
    <alternativeName>
        <fullName evidence="8">Intracellular phospholipase B</fullName>
    </alternativeName>
</protein>
<comment type="catalytic activity">
    <reaction evidence="8">
        <text>a 1-acyl-sn-glycero-3-phosphocholine + H2O = sn-glycerol 3-phosphocholine + a fatty acid + H(+)</text>
        <dbReference type="Rhea" id="RHEA:15177"/>
        <dbReference type="ChEBI" id="CHEBI:15377"/>
        <dbReference type="ChEBI" id="CHEBI:15378"/>
        <dbReference type="ChEBI" id="CHEBI:16870"/>
        <dbReference type="ChEBI" id="CHEBI:28868"/>
        <dbReference type="ChEBI" id="CHEBI:58168"/>
        <dbReference type="EC" id="3.1.1.5"/>
    </reaction>
</comment>
<feature type="short sequence motif" description="DGA/G" evidence="7">
    <location>
        <begin position="750"/>
        <end position="752"/>
    </location>
</feature>
<feature type="domain" description="Cyclic nucleotide-binding" evidence="9">
    <location>
        <begin position="294"/>
        <end position="386"/>
    </location>
</feature>
<feature type="short sequence motif" description="GXGXXG" evidence="7">
    <location>
        <begin position="603"/>
        <end position="608"/>
    </location>
</feature>
<proteinExistence type="inferred from homology"/>
<name>A0ABQ7I002_9MICR</name>
<comment type="function">
    <text evidence="8">Intracellular phospholipase B that catalyzes the double deacylation of phosphatidylcholine (PC) to glycerophosphocholine (GroPCho). Plays an important role in membrane lipid homeostasis.</text>
</comment>
<feature type="short sequence motif" description="GXSXG" evidence="7">
    <location>
        <begin position="630"/>
        <end position="634"/>
    </location>
</feature>
<evidence type="ECO:0000256" key="4">
    <source>
        <dbReference type="ARBA" id="ARBA00022801"/>
    </source>
</evidence>
<dbReference type="EC" id="3.1.1.5" evidence="2 8"/>
<dbReference type="SUPFAM" id="SSF52151">
    <property type="entry name" value="FabD/lysophospholipase-like"/>
    <property type="match status" value="1"/>
</dbReference>
<evidence type="ECO:0000256" key="8">
    <source>
        <dbReference type="RuleBase" id="RU362043"/>
    </source>
</evidence>
<evidence type="ECO:0000256" key="2">
    <source>
        <dbReference type="ARBA" id="ARBA00013274"/>
    </source>
</evidence>
<dbReference type="InterPro" id="IPR002641">
    <property type="entry name" value="PNPLA_dom"/>
</dbReference>
<dbReference type="PROSITE" id="PS01237">
    <property type="entry name" value="UPF0028"/>
    <property type="match status" value="1"/>
</dbReference>
<evidence type="ECO:0000256" key="1">
    <source>
        <dbReference type="ARBA" id="ARBA00006636"/>
    </source>
</evidence>
<dbReference type="Gene3D" id="3.40.1090.10">
    <property type="entry name" value="Cytosolic phospholipase A2 catalytic domain"/>
    <property type="match status" value="2"/>
</dbReference>
<dbReference type="Pfam" id="PF01734">
    <property type="entry name" value="Patatin"/>
    <property type="match status" value="1"/>
</dbReference>
<dbReference type="CDD" id="cd00038">
    <property type="entry name" value="CAP_ED"/>
    <property type="match status" value="1"/>
</dbReference>
<dbReference type="Gene3D" id="2.60.120.10">
    <property type="entry name" value="Jelly Rolls"/>
    <property type="match status" value="1"/>
</dbReference>
<keyword evidence="6 7" id="KW-0443">Lipid metabolism</keyword>
<feature type="active site" description="Proton acceptor" evidence="7">
    <location>
        <position position="750"/>
    </location>
</feature>
<evidence type="ECO:0000259" key="10">
    <source>
        <dbReference type="PROSITE" id="PS51635"/>
    </source>
</evidence>
<sequence>MVTYFSIVILIFIYLFLRCHLRKKIPKKQEHSQKTTLKSPDNVEHLARQVPFFSFLSTKQFALFFEECPRRHYKKGEIIDDHCVVLDGEVEISYHGIVLDTRTRGCLLNGGIELFLSQHKLNSKICISTALTNTEVLLIKKFEESLILEMMSKVGFQVCTSYLQQSDELIEYELKYFYCGIFHRSKLKRKLMRTLSRNEILKTNSEELEIIMHVEAGELVVDTGTKEHLISSGGEFGYFNACFGSARDVTITATRPTTLSTIRSNEIVTPDPNAIAGLPEIIRLADASCEWIRLQPGDLLTEKGDRAHCAYFIDSGKVNALDAPSLTYGSGESLGDRECLVNGQWGHTFLAVKTTDVIRIPKQFLEYVLEKEGKFCLRFTKRIIEERKENRRGHNKGKIVTILPSGNNFNVPTLALQLKNIIGPSCLFLTNRSIYQISKTDTSLIKYLSEQEKKYSIILFYVENMYSRLFEQLLKFSDVLLLVGDELANIPRERIFCSIEMVHLCPARKETKPIGFKITQLDIKSLFRKENIDLKRHFSRGKEKLRRLLKPAASEEFVFNRIHKILINGKIGDSTNLHPLYVQDIERLARSLLGFRVGLVLGGGGARGFAHLGVIRALEEEGIPIDCVGGTSMGAFVGALYARECDIIGVYRDAKKFSRIMSSKWHQLIDLTWPICSLFTGHTFNSALKSLFGSDLIQHLWIEYFCISTDISVYEELVHRIGTLWRYVRASMSLSGYLPPLYDGGRLLVDGGYMNNVPVDVMLRMGVSTVVAVDVGSILVNDYDDFGDSLSGFHILWHRWFGKRRYLSNNEIQYRLAFVGSQNKMRDMEKWVNDGRVLLIRPELDEHTSMDFKGFDKIVNKGYYYTKEIIKGWKMNGVYKSKFGSKPVFKKRRYSI</sequence>
<evidence type="ECO:0000313" key="11">
    <source>
        <dbReference type="EMBL" id="KAF7683734.1"/>
    </source>
</evidence>
<dbReference type="EMBL" id="SBIQ01000056">
    <property type="protein sequence ID" value="KAF7683734.1"/>
    <property type="molecule type" value="Genomic_DNA"/>
</dbReference>
<comment type="subcellular location">
    <subcellularLocation>
        <location evidence="8">Endoplasmic reticulum membrane</location>
    </subcellularLocation>
</comment>
<evidence type="ECO:0000256" key="3">
    <source>
        <dbReference type="ARBA" id="ARBA00018317"/>
    </source>
</evidence>
<evidence type="ECO:0000256" key="7">
    <source>
        <dbReference type="PROSITE-ProRule" id="PRU01161"/>
    </source>
</evidence>
<dbReference type="PANTHER" id="PTHR14226:SF29">
    <property type="entry name" value="NEUROPATHY TARGET ESTERASE SWS"/>
    <property type="match status" value="1"/>
</dbReference>
<evidence type="ECO:0000256" key="6">
    <source>
        <dbReference type="ARBA" id="ARBA00023098"/>
    </source>
</evidence>
<gene>
    <name evidence="11" type="primary">NTE1</name>
    <name evidence="11" type="ORF">TCON_1051</name>
</gene>
<dbReference type="InterPro" id="IPR001423">
    <property type="entry name" value="LysoPLipase_patatin_CS"/>
</dbReference>
<dbReference type="Proteomes" id="UP001516464">
    <property type="component" value="Unassembled WGS sequence"/>
</dbReference>
<dbReference type="InterPro" id="IPR018490">
    <property type="entry name" value="cNMP-bd_dom_sf"/>
</dbReference>
<evidence type="ECO:0000313" key="12">
    <source>
        <dbReference type="Proteomes" id="UP001516464"/>
    </source>
</evidence>
<accession>A0ABQ7I002</accession>
<dbReference type="PANTHER" id="PTHR14226">
    <property type="entry name" value="NEUROPATHY TARGET ESTERASE/SWISS CHEESE D.MELANOGASTER"/>
    <property type="match status" value="1"/>
</dbReference>
<dbReference type="InterPro" id="IPR014710">
    <property type="entry name" value="RmlC-like_jellyroll"/>
</dbReference>
<feature type="domain" description="PNPLA" evidence="10">
    <location>
        <begin position="599"/>
        <end position="763"/>
    </location>
</feature>
<keyword evidence="8" id="KW-0256">Endoplasmic reticulum</keyword>
<dbReference type="Pfam" id="PF00027">
    <property type="entry name" value="cNMP_binding"/>
    <property type="match status" value="1"/>
</dbReference>
<feature type="active site" description="Nucleophile" evidence="7">
    <location>
        <position position="632"/>
    </location>
</feature>
<keyword evidence="4 7" id="KW-0378">Hydrolase</keyword>
<dbReference type="PROSITE" id="PS50042">
    <property type="entry name" value="CNMP_BINDING_3"/>
    <property type="match status" value="1"/>
</dbReference>
<comment type="caution">
    <text evidence="11">The sequence shown here is derived from an EMBL/GenBank/DDBJ whole genome shotgun (WGS) entry which is preliminary data.</text>
</comment>
<keyword evidence="5 7" id="KW-0442">Lipid degradation</keyword>
<evidence type="ECO:0000259" key="9">
    <source>
        <dbReference type="PROSITE" id="PS50042"/>
    </source>
</evidence>
<dbReference type="PROSITE" id="PS51635">
    <property type="entry name" value="PNPLA"/>
    <property type="match status" value="1"/>
</dbReference>
<keyword evidence="12" id="KW-1185">Reference proteome</keyword>
<organism evidence="11 12">
    <name type="scientific">Astathelohania contejeani</name>
    <dbReference type="NCBI Taxonomy" id="164912"/>
    <lineage>
        <taxon>Eukaryota</taxon>
        <taxon>Fungi</taxon>
        <taxon>Fungi incertae sedis</taxon>
        <taxon>Microsporidia</taxon>
        <taxon>Astathelohaniidae</taxon>
        <taxon>Astathelohania</taxon>
    </lineage>
</organism>
<dbReference type="InterPro" id="IPR000595">
    <property type="entry name" value="cNMP-bd_dom"/>
</dbReference>
<evidence type="ECO:0000256" key="5">
    <source>
        <dbReference type="ARBA" id="ARBA00022963"/>
    </source>
</evidence>
<dbReference type="InterPro" id="IPR050301">
    <property type="entry name" value="NTE"/>
</dbReference>
<reference evidence="11 12" key="1">
    <citation type="submission" date="2019-01" db="EMBL/GenBank/DDBJ databases">
        <title>Genomes sequencing and comparative genomics of infectious freshwater microsporidia, Cucumispora dikerogammari and Thelohania contejeani.</title>
        <authorList>
            <person name="Cormier A."/>
            <person name="Giraud I."/>
            <person name="Wattier R."/>
            <person name="Teixeira M."/>
            <person name="Grandjean F."/>
            <person name="Rigaud T."/>
            <person name="Cordaux R."/>
        </authorList>
    </citation>
    <scope>NUCLEOTIDE SEQUENCE [LARGE SCALE GENOMIC DNA]</scope>
    <source>
        <strain evidence="11">T1</strain>
        <tissue evidence="11">Spores</tissue>
    </source>
</reference>